<dbReference type="AlphaFoldDB" id="A0A0T5NPI1"/>
<dbReference type="InterPro" id="IPR029055">
    <property type="entry name" value="Ntn_hydrolases_N"/>
</dbReference>
<organism evidence="1 2">
    <name type="scientific">Roseovarius atlanticus</name>
    <dbReference type="NCBI Taxonomy" id="1641875"/>
    <lineage>
        <taxon>Bacteria</taxon>
        <taxon>Pseudomonadati</taxon>
        <taxon>Pseudomonadota</taxon>
        <taxon>Alphaproteobacteria</taxon>
        <taxon>Rhodobacterales</taxon>
        <taxon>Roseobacteraceae</taxon>
        <taxon>Roseovarius</taxon>
    </lineage>
</organism>
<gene>
    <name evidence="1" type="ORF">XM53_18975</name>
</gene>
<dbReference type="EMBL" id="LAXJ01000026">
    <property type="protein sequence ID" value="KRS10826.1"/>
    <property type="molecule type" value="Genomic_DNA"/>
</dbReference>
<dbReference type="Proteomes" id="UP000051295">
    <property type="component" value="Unassembled WGS sequence"/>
</dbReference>
<dbReference type="PANTHER" id="PTHR43881">
    <property type="entry name" value="GAMMA-GLUTAMYLTRANSPEPTIDASE (AFU_ORTHOLOGUE AFUA_4G13580)"/>
    <property type="match status" value="1"/>
</dbReference>
<dbReference type="Pfam" id="PF01019">
    <property type="entry name" value="G_glu_transpept"/>
    <property type="match status" value="1"/>
</dbReference>
<evidence type="ECO:0000313" key="1">
    <source>
        <dbReference type="EMBL" id="KRS10826.1"/>
    </source>
</evidence>
<evidence type="ECO:0000313" key="2">
    <source>
        <dbReference type="Proteomes" id="UP000051295"/>
    </source>
</evidence>
<comment type="caution">
    <text evidence="1">The sequence shown here is derived from an EMBL/GenBank/DDBJ whole genome shotgun (WGS) entry which is preliminary data.</text>
</comment>
<dbReference type="GO" id="GO:0016740">
    <property type="term" value="F:transferase activity"/>
    <property type="evidence" value="ECO:0007669"/>
    <property type="project" value="UniProtKB-KW"/>
</dbReference>
<dbReference type="InterPro" id="IPR043138">
    <property type="entry name" value="GGT_lsub"/>
</dbReference>
<name>A0A0T5NPI1_9RHOB</name>
<dbReference type="InterPro" id="IPR043137">
    <property type="entry name" value="GGT_ssub_C"/>
</dbReference>
<sequence>MTSGGFYPTHRTPVFARNMVAASQPLAAQAGLRILAEGGNAIDAALATAICLTVVEPTGNGVGSDAFAIFWDGDTLHGLNASGRAPAAWTEAQFDGGVPQRGWDAVTVPGAVSAWVMMSRDHGRLPFERLFAPAIGYARDGFAVSPTIAGLWAKGAKLLSTQPGFAECFMPDGRAPRAGELFRNPALADTLELIADTNGEAFYRGALAEKIEAAARANDASLNAEDMAAHEADWCGTIQMPFRGTELHEIPPNGQGIAALIALGLTDRTAIADHGPDDPMAIHLQIEAMKLALADAAAHVGDPARMAFGPEALLVADYLDRRAGLIDPAHAGDPGAGAPTAGGTVYLTAADAEGRMVSFIQSNYMGFGAGVVVPGTGIHMQNRGAGFVAERGHPAAVGPSRRPFHTIIPGFVTTGGAPEMSFGVMGGPMQAQGHLQMMLRTMLWGQDPQAASDAPRWQVISGRRVAVEDAMPDATVAALEKLGHDVARGGTAAEFGFGGAQLIRRSGAGYVAGSDHRKDGYAAGF</sequence>
<keyword evidence="2" id="KW-1185">Reference proteome</keyword>
<dbReference type="Gene3D" id="3.60.20.40">
    <property type="match status" value="1"/>
</dbReference>
<dbReference type="PRINTS" id="PR01210">
    <property type="entry name" value="GGTRANSPTASE"/>
</dbReference>
<dbReference type="OrthoDB" id="9781342at2"/>
<accession>A0A0T5NPI1</accession>
<dbReference type="Gene3D" id="1.10.246.130">
    <property type="match status" value="1"/>
</dbReference>
<dbReference type="SUPFAM" id="SSF56235">
    <property type="entry name" value="N-terminal nucleophile aminohydrolases (Ntn hydrolases)"/>
    <property type="match status" value="1"/>
</dbReference>
<dbReference type="STRING" id="1641875.XM53_18975"/>
<proteinExistence type="predicted"/>
<dbReference type="PATRIC" id="fig|1641875.4.peg.2326"/>
<dbReference type="InterPro" id="IPR052896">
    <property type="entry name" value="GGT-like_enzyme"/>
</dbReference>
<keyword evidence="1" id="KW-0808">Transferase</keyword>
<dbReference type="PANTHER" id="PTHR43881:SF1">
    <property type="entry name" value="GAMMA-GLUTAMYLTRANSPEPTIDASE (AFU_ORTHOLOGUE AFUA_4G13580)"/>
    <property type="match status" value="1"/>
</dbReference>
<protein>
    <submittedName>
        <fullName evidence="1">Gamma-glutamyltransferase</fullName>
    </submittedName>
</protein>
<reference evidence="1 2" key="1">
    <citation type="submission" date="2015-04" db="EMBL/GenBank/DDBJ databases">
        <title>The draft genome sequence of Roseovarius sp.R12b.</title>
        <authorList>
            <person name="Li G."/>
            <person name="Lai Q."/>
            <person name="Shao Z."/>
            <person name="Yan P."/>
        </authorList>
    </citation>
    <scope>NUCLEOTIDE SEQUENCE [LARGE SCALE GENOMIC DNA]</scope>
    <source>
        <strain evidence="1 2">R12B</strain>
    </source>
</reference>